<dbReference type="STRING" id="145388.A0A0D2LI05"/>
<keyword evidence="1" id="KW-0812">Transmembrane</keyword>
<organism evidence="2 3">
    <name type="scientific">Monoraphidium neglectum</name>
    <dbReference type="NCBI Taxonomy" id="145388"/>
    <lineage>
        <taxon>Eukaryota</taxon>
        <taxon>Viridiplantae</taxon>
        <taxon>Chlorophyta</taxon>
        <taxon>core chlorophytes</taxon>
        <taxon>Chlorophyceae</taxon>
        <taxon>CS clade</taxon>
        <taxon>Sphaeropleales</taxon>
        <taxon>Selenastraceae</taxon>
        <taxon>Monoraphidium</taxon>
    </lineage>
</organism>
<keyword evidence="1" id="KW-0472">Membrane</keyword>
<dbReference type="RefSeq" id="XP_013905118.1">
    <property type="nucleotide sequence ID" value="XM_014049664.1"/>
</dbReference>
<accession>A0A0D2LI05</accession>
<dbReference type="EMBL" id="KK100414">
    <property type="protein sequence ID" value="KIZ06099.1"/>
    <property type="molecule type" value="Genomic_DNA"/>
</dbReference>
<dbReference type="AlphaFoldDB" id="A0A0D2LI05"/>
<dbReference type="OrthoDB" id="16573at2759"/>
<keyword evidence="3" id="KW-1185">Reference proteome</keyword>
<dbReference type="PANTHER" id="PTHR31515:SF2">
    <property type="entry name" value="TRANSMEMBRANE PROTEIN"/>
    <property type="match status" value="1"/>
</dbReference>
<evidence type="ECO:0000313" key="2">
    <source>
        <dbReference type="EMBL" id="KIZ06099.1"/>
    </source>
</evidence>
<dbReference type="PANTHER" id="PTHR31515">
    <property type="entry name" value="TRANSMEMBRANE PROTEIN-RELATED"/>
    <property type="match status" value="1"/>
</dbReference>
<sequence>MSRGLRHVVAPPSAGWHHAGGLRDAASPYAHKVHFMVHTLQDSSRKQGDRGERAAPFDMETFREQVSRLALPHQSFTFAASALDLLDDPALATALSVTTRAGLAELPTAATPSGRSHDPDVEALFIDSHELAAHIRRRFNMAPRRDGAMDAHATLEVPIFILSLDSDRPLLLDSHHNARSLEDMVLVVDNAASQDEHPTGFMCEGSLLSRPLSPLRHALAAVLQHLGGVLPPHLGYNPGRGLVAHDWLWSVGAHPLSWTSTGTAYSQLHIDALHRSYIFDALDRSIDDVNAGVSLLADEKPDELSHARVVRHREQLLTALKLYSQAAATWRGAVAHASALEFGAAARMIPGMERAAAAFLEACQQVDATLHPQRCADRAAPIAPSVLRAIVGGSCAAVALALLLTCGTARRKTKAG</sequence>
<keyword evidence="1" id="KW-1133">Transmembrane helix</keyword>
<evidence type="ECO:0000256" key="1">
    <source>
        <dbReference type="SAM" id="Phobius"/>
    </source>
</evidence>
<dbReference type="KEGG" id="mng:MNEG_1854"/>
<feature type="transmembrane region" description="Helical" evidence="1">
    <location>
        <begin position="385"/>
        <end position="404"/>
    </location>
</feature>
<proteinExistence type="predicted"/>
<name>A0A0D2LI05_9CHLO</name>
<dbReference type="GeneID" id="25734732"/>
<dbReference type="Proteomes" id="UP000054498">
    <property type="component" value="Unassembled WGS sequence"/>
</dbReference>
<gene>
    <name evidence="2" type="ORF">MNEG_1854</name>
</gene>
<evidence type="ECO:0000313" key="3">
    <source>
        <dbReference type="Proteomes" id="UP000054498"/>
    </source>
</evidence>
<reference evidence="2 3" key="1">
    <citation type="journal article" date="2013" name="BMC Genomics">
        <title>Reconstruction of the lipid metabolism for the microalga Monoraphidium neglectum from its genome sequence reveals characteristics suitable for biofuel production.</title>
        <authorList>
            <person name="Bogen C."/>
            <person name="Al-Dilaimi A."/>
            <person name="Albersmeier A."/>
            <person name="Wichmann J."/>
            <person name="Grundmann M."/>
            <person name="Rupp O."/>
            <person name="Lauersen K.J."/>
            <person name="Blifernez-Klassen O."/>
            <person name="Kalinowski J."/>
            <person name="Goesmann A."/>
            <person name="Mussgnug J.H."/>
            <person name="Kruse O."/>
        </authorList>
    </citation>
    <scope>NUCLEOTIDE SEQUENCE [LARGE SCALE GENOMIC DNA]</scope>
    <source>
        <strain evidence="2 3">SAG 48.87</strain>
    </source>
</reference>
<protein>
    <submittedName>
        <fullName evidence="2">Uncharacterized protein</fullName>
    </submittedName>
</protein>